<dbReference type="EMBL" id="JBHPBY010000138">
    <property type="protein sequence ID" value="MFC1850958.1"/>
    <property type="molecule type" value="Genomic_DNA"/>
</dbReference>
<accession>A0ABV6YXN8</accession>
<organism evidence="1 2">
    <name type="scientific">candidate division CSSED10-310 bacterium</name>
    <dbReference type="NCBI Taxonomy" id="2855610"/>
    <lineage>
        <taxon>Bacteria</taxon>
        <taxon>Bacteria division CSSED10-310</taxon>
    </lineage>
</organism>
<dbReference type="Gene3D" id="1.10.1750.10">
    <property type="match status" value="1"/>
</dbReference>
<evidence type="ECO:0000313" key="1">
    <source>
        <dbReference type="EMBL" id="MFC1850958.1"/>
    </source>
</evidence>
<proteinExistence type="predicted"/>
<dbReference type="SUPFAM" id="SSF48295">
    <property type="entry name" value="TrpR-like"/>
    <property type="match status" value="1"/>
</dbReference>
<comment type="caution">
    <text evidence="1">The sequence shown here is derived from an EMBL/GenBank/DDBJ whole genome shotgun (WGS) entry which is preliminary data.</text>
</comment>
<dbReference type="InterPro" id="IPR036515">
    <property type="entry name" value="Transposase_17_sf"/>
</dbReference>
<evidence type="ECO:0008006" key="3">
    <source>
        <dbReference type="Google" id="ProtNLM"/>
    </source>
</evidence>
<name>A0ABV6YXN8_UNCC1</name>
<keyword evidence="2" id="KW-1185">Reference proteome</keyword>
<sequence>MRNHFHFFRRTREANLSRFMQCFLTSYSMSLNRKQGGYGHIFQGRFKSILVESSLYRSELSRYLHLNPVRIRTLKKKSIDWKRAYLKTFRWSSYRFMIGLDKKPAYVNRRYVLSPWGSVMAEKMRKYRYYVEEGLRTEIEDPLQHVVGQSILGSETFIDRIKRKYLLRREADKREQSSLVYLQQTITPDDVVAIVADECQTKISDIVTHRSRQRYARMIAMYCVSRYCSASTSLTSLATFFSVSLSGLTAARDRAAKMIEEDQATKWLIERVKEKLRECSDNK</sequence>
<evidence type="ECO:0000313" key="2">
    <source>
        <dbReference type="Proteomes" id="UP001594351"/>
    </source>
</evidence>
<dbReference type="PANTHER" id="PTHR34322:SF2">
    <property type="entry name" value="TRANSPOSASE IS200-LIKE DOMAIN-CONTAINING PROTEIN"/>
    <property type="match status" value="1"/>
</dbReference>
<protein>
    <recommendedName>
        <fullName evidence="3">Chromosomal replication initiator DnaA C-terminal domain-containing protein</fullName>
    </recommendedName>
</protein>
<dbReference type="Gene3D" id="3.30.70.1290">
    <property type="entry name" value="Transposase IS200-like"/>
    <property type="match status" value="1"/>
</dbReference>
<dbReference type="PANTHER" id="PTHR34322">
    <property type="entry name" value="TRANSPOSASE, Y1_TNP DOMAIN-CONTAINING"/>
    <property type="match status" value="1"/>
</dbReference>
<gene>
    <name evidence="1" type="ORF">ACFL27_12260</name>
</gene>
<dbReference type="SUPFAM" id="SSF143422">
    <property type="entry name" value="Transposase IS200-like"/>
    <property type="match status" value="1"/>
</dbReference>
<dbReference type="Proteomes" id="UP001594351">
    <property type="component" value="Unassembled WGS sequence"/>
</dbReference>
<reference evidence="1 2" key="1">
    <citation type="submission" date="2024-09" db="EMBL/GenBank/DDBJ databases">
        <title>Laminarin stimulates single cell rates of sulfate reduction while oxygen inhibits transcriptomic activity in coastal marine sediment.</title>
        <authorList>
            <person name="Lindsay M."/>
            <person name="Orcutt B."/>
            <person name="Emerson D."/>
            <person name="Stepanauskas R."/>
            <person name="D'Angelo T."/>
        </authorList>
    </citation>
    <scope>NUCLEOTIDE SEQUENCE [LARGE SCALE GENOMIC DNA]</scope>
    <source>
        <strain evidence="1">SAG AM-311-K15</strain>
    </source>
</reference>
<dbReference type="InterPro" id="IPR010921">
    <property type="entry name" value="Trp_repressor/repl_initiator"/>
</dbReference>